<dbReference type="Pfam" id="PF23121">
    <property type="entry name" value="SPOC_AIPP2"/>
    <property type="match status" value="1"/>
</dbReference>
<dbReference type="GO" id="GO:0034244">
    <property type="term" value="P:negative regulation of transcription elongation by RNA polymerase II"/>
    <property type="evidence" value="ECO:0007669"/>
    <property type="project" value="InterPro"/>
</dbReference>
<dbReference type="Gene3D" id="3.30.40.10">
    <property type="entry name" value="Zinc/RING finger domain, C3HC4 (zinc finger)"/>
    <property type="match status" value="1"/>
</dbReference>
<evidence type="ECO:0000313" key="8">
    <source>
        <dbReference type="EMBL" id="KAF9609128.1"/>
    </source>
</evidence>
<keyword evidence="1" id="KW-0479">Metal-binding</keyword>
<dbReference type="InterPro" id="IPR049914">
    <property type="entry name" value="PHD1-3/5-6"/>
</dbReference>
<name>A0A835LUX4_9MAGN</name>
<feature type="domain" description="AIPP2-like SPOC-like" evidence="7">
    <location>
        <begin position="308"/>
        <end position="432"/>
    </location>
</feature>
<evidence type="ECO:0000256" key="4">
    <source>
        <dbReference type="ARBA" id="ARBA00023015"/>
    </source>
</evidence>
<gene>
    <name evidence="8" type="ORF">IFM89_013382</name>
</gene>
<dbReference type="OrthoDB" id="1932206at2759"/>
<dbReference type="InterPro" id="IPR056280">
    <property type="entry name" value="AIPP2-like_SPOC"/>
</dbReference>
<dbReference type="SUPFAM" id="SSF57903">
    <property type="entry name" value="FYVE/PHD zinc finger"/>
    <property type="match status" value="1"/>
</dbReference>
<feature type="region of interest" description="Disordered" evidence="6">
    <location>
        <begin position="125"/>
        <end position="187"/>
    </location>
</feature>
<dbReference type="AlphaFoldDB" id="A0A835LUX4"/>
<reference evidence="8 9" key="1">
    <citation type="submission" date="2020-10" db="EMBL/GenBank/DDBJ databases">
        <title>The Coptis chinensis genome and diversification of protoberbering-type alkaloids.</title>
        <authorList>
            <person name="Wang B."/>
            <person name="Shu S."/>
            <person name="Song C."/>
            <person name="Liu Y."/>
        </authorList>
    </citation>
    <scope>NUCLEOTIDE SEQUENCE [LARGE SCALE GENOMIC DNA]</scope>
    <source>
        <strain evidence="8">HL-2020</strain>
        <tissue evidence="8">Leaf</tissue>
    </source>
</reference>
<feature type="compositionally biased region" description="Basic and acidic residues" evidence="6">
    <location>
        <begin position="138"/>
        <end position="149"/>
    </location>
</feature>
<dbReference type="InterPro" id="IPR011011">
    <property type="entry name" value="Znf_FYVE_PHD"/>
</dbReference>
<dbReference type="Proteomes" id="UP000631114">
    <property type="component" value="Unassembled WGS sequence"/>
</dbReference>
<evidence type="ECO:0000313" key="9">
    <source>
        <dbReference type="Proteomes" id="UP000631114"/>
    </source>
</evidence>
<dbReference type="PANTHER" id="PTHR33304:SF49">
    <property type="entry name" value="OS12G0161500 PROTEIN"/>
    <property type="match status" value="1"/>
</dbReference>
<dbReference type="InterPro" id="IPR013083">
    <property type="entry name" value="Znf_RING/FYVE/PHD"/>
</dbReference>
<dbReference type="EMBL" id="JADFTS010000004">
    <property type="protein sequence ID" value="KAF9609128.1"/>
    <property type="molecule type" value="Genomic_DNA"/>
</dbReference>
<evidence type="ECO:0000256" key="1">
    <source>
        <dbReference type="ARBA" id="ARBA00022723"/>
    </source>
</evidence>
<keyword evidence="2" id="KW-0863">Zinc-finger</keyword>
<dbReference type="CDD" id="cd15489">
    <property type="entry name" value="PHD_SF"/>
    <property type="match status" value="1"/>
</dbReference>
<dbReference type="GO" id="GO:0008270">
    <property type="term" value="F:zinc ion binding"/>
    <property type="evidence" value="ECO:0007669"/>
    <property type="project" value="UniProtKB-KW"/>
</dbReference>
<comment type="caution">
    <text evidence="8">The sequence shown here is derived from an EMBL/GenBank/DDBJ whole genome shotgun (WGS) entry which is preliminary data.</text>
</comment>
<protein>
    <recommendedName>
        <fullName evidence="7">AIPP2-like SPOC-like domain-containing protein</fullName>
    </recommendedName>
</protein>
<accession>A0A835LUX4</accession>
<evidence type="ECO:0000256" key="6">
    <source>
        <dbReference type="SAM" id="MobiDB-lite"/>
    </source>
</evidence>
<keyword evidence="3" id="KW-0862">Zinc</keyword>
<feature type="compositionally biased region" description="Low complexity" evidence="6">
    <location>
        <begin position="470"/>
        <end position="488"/>
    </location>
</feature>
<evidence type="ECO:0000256" key="2">
    <source>
        <dbReference type="ARBA" id="ARBA00022771"/>
    </source>
</evidence>
<evidence type="ECO:0000259" key="7">
    <source>
        <dbReference type="Pfam" id="PF23121"/>
    </source>
</evidence>
<dbReference type="GO" id="GO:0140566">
    <property type="term" value="F:histone reader activity"/>
    <property type="evidence" value="ECO:0007669"/>
    <property type="project" value="InterPro"/>
</dbReference>
<sequence>MVREVQIKSKASVCQTCGNKGYEELLLCCSKCQISMKHKYCLMEIPEKVGKDFIYTCQQCQPSSAKQNSPEKVFLYALRSTFRQRKRRRLVTSSGSPVADRFVKDDLLEAHLNEYNQSTHCCDVNREGGQDESNVSNKEAKGVEGKEVQVELNTSDGPLENPLLKPSTEGKEMQVESNTSDGPLENPLLKPSTEVQTRDAHASQTLVLNFLAKDGSLEADLNENTRSPLCNVTRDGNQELKGRSGSLMLDNSDKSAEEAIGVVEGPAMQVVQAAQVDLNSGAGPLDTPSNQPFMAHPAYSRPIIEPAWRGFFEICTGKFWLQAHLSNKACLQVYEAAKLMPKVLSMNMMPRCDAWPKSFSVSAPTDENIALYFFPSTEWVVKPFDELVQNIMTCDLALKVLLENAELLIFSSNRLPNHYWRFNGKYYLWGVFRGRKDSSDNSLQNISAECSMSYSALGKNDKDYMESRQRSPLSPSSMSSSYGSDSPRSPLPQTKKFHHLTKSILADNTAKSGNDECDPKNLHGCLNEDKNILSRLADTFATGSLDASIRPALELFPLGVENMALATKMGASSGLHLELRLAK</sequence>
<keyword evidence="5" id="KW-0804">Transcription</keyword>
<evidence type="ECO:0000256" key="5">
    <source>
        <dbReference type="ARBA" id="ARBA00023163"/>
    </source>
</evidence>
<organism evidence="8 9">
    <name type="scientific">Coptis chinensis</name>
    <dbReference type="NCBI Taxonomy" id="261450"/>
    <lineage>
        <taxon>Eukaryota</taxon>
        <taxon>Viridiplantae</taxon>
        <taxon>Streptophyta</taxon>
        <taxon>Embryophyta</taxon>
        <taxon>Tracheophyta</taxon>
        <taxon>Spermatophyta</taxon>
        <taxon>Magnoliopsida</taxon>
        <taxon>Ranunculales</taxon>
        <taxon>Ranunculaceae</taxon>
        <taxon>Coptidoideae</taxon>
        <taxon>Coptis</taxon>
    </lineage>
</organism>
<evidence type="ECO:0000256" key="3">
    <source>
        <dbReference type="ARBA" id="ARBA00022833"/>
    </source>
</evidence>
<keyword evidence="9" id="KW-1185">Reference proteome</keyword>
<feature type="region of interest" description="Disordered" evidence="6">
    <location>
        <begin position="465"/>
        <end position="494"/>
    </location>
</feature>
<proteinExistence type="predicted"/>
<keyword evidence="4" id="KW-0805">Transcription regulation</keyword>
<dbReference type="PANTHER" id="PTHR33304">
    <property type="match status" value="1"/>
</dbReference>